<protein>
    <submittedName>
        <fullName evidence="1">Uncharacterized protein</fullName>
    </submittedName>
</protein>
<dbReference type="EMBL" id="BPVZ01000003">
    <property type="protein sequence ID" value="GKU89389.1"/>
    <property type="molecule type" value="Genomic_DNA"/>
</dbReference>
<accession>A0AAV5HTZ2</accession>
<organism evidence="1 2">
    <name type="scientific">Rubroshorea leprosula</name>
    <dbReference type="NCBI Taxonomy" id="152421"/>
    <lineage>
        <taxon>Eukaryota</taxon>
        <taxon>Viridiplantae</taxon>
        <taxon>Streptophyta</taxon>
        <taxon>Embryophyta</taxon>
        <taxon>Tracheophyta</taxon>
        <taxon>Spermatophyta</taxon>
        <taxon>Magnoliopsida</taxon>
        <taxon>eudicotyledons</taxon>
        <taxon>Gunneridae</taxon>
        <taxon>Pentapetalae</taxon>
        <taxon>rosids</taxon>
        <taxon>malvids</taxon>
        <taxon>Malvales</taxon>
        <taxon>Dipterocarpaceae</taxon>
        <taxon>Rubroshorea</taxon>
    </lineage>
</organism>
<reference evidence="1 2" key="1">
    <citation type="journal article" date="2021" name="Commun. Biol.">
        <title>The genome of Shorea leprosula (Dipterocarpaceae) highlights the ecological relevance of drought in aseasonal tropical rainforests.</title>
        <authorList>
            <person name="Ng K.K.S."/>
            <person name="Kobayashi M.J."/>
            <person name="Fawcett J.A."/>
            <person name="Hatakeyama M."/>
            <person name="Paape T."/>
            <person name="Ng C.H."/>
            <person name="Ang C.C."/>
            <person name="Tnah L.H."/>
            <person name="Lee C.T."/>
            <person name="Nishiyama T."/>
            <person name="Sese J."/>
            <person name="O'Brien M.J."/>
            <person name="Copetti D."/>
            <person name="Mohd Noor M.I."/>
            <person name="Ong R.C."/>
            <person name="Putra M."/>
            <person name="Sireger I.Z."/>
            <person name="Indrioko S."/>
            <person name="Kosugi Y."/>
            <person name="Izuno A."/>
            <person name="Isagi Y."/>
            <person name="Lee S.L."/>
            <person name="Shimizu K.K."/>
        </authorList>
    </citation>
    <scope>NUCLEOTIDE SEQUENCE [LARGE SCALE GENOMIC DNA]</scope>
    <source>
        <strain evidence="1">214</strain>
    </source>
</reference>
<name>A0AAV5HTZ2_9ROSI</name>
<keyword evidence="2" id="KW-1185">Reference proteome</keyword>
<gene>
    <name evidence="1" type="ORF">SLEP1_g3531</name>
</gene>
<dbReference type="AlphaFoldDB" id="A0AAV5HTZ2"/>
<comment type="caution">
    <text evidence="1">The sequence shown here is derived from an EMBL/GenBank/DDBJ whole genome shotgun (WGS) entry which is preliminary data.</text>
</comment>
<dbReference type="Proteomes" id="UP001054252">
    <property type="component" value="Unassembled WGS sequence"/>
</dbReference>
<evidence type="ECO:0000313" key="1">
    <source>
        <dbReference type="EMBL" id="GKU89389.1"/>
    </source>
</evidence>
<proteinExistence type="predicted"/>
<evidence type="ECO:0000313" key="2">
    <source>
        <dbReference type="Proteomes" id="UP001054252"/>
    </source>
</evidence>
<sequence>MGILVSMMDGSKRKGDVMRNNEARWCQGVEWRVIVWLKVGIKGGKAIPRREEAMERVHLETRLVVENASYGAMVTFMEA</sequence>